<organism evidence="16 17">
    <name type="scientific">Amphiprion ocellaris</name>
    <name type="common">Clown anemonefish</name>
    <dbReference type="NCBI Taxonomy" id="80972"/>
    <lineage>
        <taxon>Eukaryota</taxon>
        <taxon>Metazoa</taxon>
        <taxon>Chordata</taxon>
        <taxon>Craniata</taxon>
        <taxon>Vertebrata</taxon>
        <taxon>Euteleostomi</taxon>
        <taxon>Actinopterygii</taxon>
        <taxon>Neopterygii</taxon>
        <taxon>Teleostei</taxon>
        <taxon>Neoteleostei</taxon>
        <taxon>Acanthomorphata</taxon>
        <taxon>Ovalentaria</taxon>
        <taxon>Pomacentridae</taxon>
        <taxon>Amphiprion</taxon>
    </lineage>
</organism>
<name>A0A3Q1BPE3_AMPOC</name>
<dbReference type="InterPro" id="IPR000337">
    <property type="entry name" value="GPCR_3"/>
</dbReference>
<evidence type="ECO:0000313" key="16">
    <source>
        <dbReference type="Ensembl" id="ENSAOCP00000010806.2"/>
    </source>
</evidence>
<dbReference type="Pfam" id="PF01094">
    <property type="entry name" value="ANF_receptor"/>
    <property type="match status" value="1"/>
</dbReference>
<feature type="domain" description="G-protein coupled receptors family 3 profile" evidence="15">
    <location>
        <begin position="466"/>
        <end position="726"/>
    </location>
</feature>
<evidence type="ECO:0000256" key="12">
    <source>
        <dbReference type="ARBA" id="ARBA00023224"/>
    </source>
</evidence>
<dbReference type="STRING" id="80972.ENSAOCP00000010806"/>
<dbReference type="InterPro" id="IPR028082">
    <property type="entry name" value="Peripla_BP_I"/>
</dbReference>
<protein>
    <recommendedName>
        <fullName evidence="13">G-protein coupled receptor family C group 6 member A</fullName>
    </recommendedName>
</protein>
<feature type="transmembrane region" description="Helical" evidence="14">
    <location>
        <begin position="468"/>
        <end position="491"/>
    </location>
</feature>
<dbReference type="InterPro" id="IPR017978">
    <property type="entry name" value="GPCR_3_C"/>
</dbReference>
<sequence>MTAAVQKPVHISETRPNAYIHLFYLRVAIMFMLWLFVSIMSIYHSCLGVNSPLHAYSPGDIIIGGLFPIHSKTNRTTLPGAICVILMIHAIREVNQRTPRVLPNFTIGYDIYDTCGDVSIAIRAALQLLKNQSDPQSCLVPENIQSALSEPQTKVVIGERYSEVSIAVARILALSSVAQISHASTSEVLSKKYKFPSFLRTVPSDAYQTKGIVELVKEFNWKTVVIVGSDDEYGKYGSDRLEDHFMNEDICIEFILILPGNFNQNSSLLPKLVEKINDSSAEAIILFTKDTYARIIMKEAIESKLNRTWIASDTWSTSSKISSMPHFERAGQVFGFIFKRKEVPGFKDYVTSVFNGTTNSFIKHHLTRYPLCLNQSEENEEQNCLLTNNQQCLHPSCLATHIDQDESYSIYLAVQVIVEGLRRLLKCSNQQCERGPKFTAVEYSLEGQRDACFNKADEYLFWSDHFSIILNSFGILGIIVTIGFTVLFAIYSSTPIVKAVGGYLCFLELLSLLASFCLTFVFMGKPTKASCFICMPFFFIVFSICISCILANLLQILVGFNFHLKLGSWIKKCNRPVAVVTIVSGVQLVLSVSWLTINPPTPTELPSNTTILHQCEIKTRGFILAMIAYQALLGFICFLFAFKGKQLPDLYKNAVLISVSMLLILIIWAVFTPLYLTLTGKYKPAIESATILISSYSILGCHLAPKCYIMVFRKELNNENAITEYIRKYYEQKGLEDPWFATPPSQDLFAWSLHVLPVHVWVFSRCSGFLPQSKNMRLVSSLNCL</sequence>
<dbReference type="Gene3D" id="3.40.50.2300">
    <property type="match status" value="2"/>
</dbReference>
<dbReference type="FunFam" id="3.40.50.2300:FF:000016">
    <property type="entry name" value="Taste 1 receptor member 2"/>
    <property type="match status" value="1"/>
</dbReference>
<feature type="transmembrane region" description="Helical" evidence="14">
    <location>
        <begin position="23"/>
        <end position="43"/>
    </location>
</feature>
<dbReference type="GeneTree" id="ENSGT00940000158416"/>
<dbReference type="InterPro" id="IPR001828">
    <property type="entry name" value="ANF_lig-bd_rcpt"/>
</dbReference>
<feature type="transmembrane region" description="Helical" evidence="14">
    <location>
        <begin position="688"/>
        <end position="705"/>
    </location>
</feature>
<gene>
    <name evidence="16" type="primary">GPRC6A</name>
</gene>
<reference evidence="16" key="2">
    <citation type="submission" date="2025-08" db="UniProtKB">
        <authorList>
            <consortium name="Ensembl"/>
        </authorList>
    </citation>
    <scope>IDENTIFICATION</scope>
</reference>
<keyword evidence="8 14" id="KW-0472">Membrane</keyword>
<comment type="subunit">
    <text evidence="2">Homodimer; disulfide-linked.</text>
</comment>
<dbReference type="GO" id="GO:0004930">
    <property type="term" value="F:G protein-coupled receptor activity"/>
    <property type="evidence" value="ECO:0007669"/>
    <property type="project" value="UniProtKB-KW"/>
</dbReference>
<dbReference type="Proteomes" id="UP001501940">
    <property type="component" value="Chromosome 20"/>
</dbReference>
<feature type="transmembrane region" description="Helical" evidence="14">
    <location>
        <begin position="654"/>
        <end position="676"/>
    </location>
</feature>
<evidence type="ECO:0000256" key="4">
    <source>
        <dbReference type="ARBA" id="ARBA00022692"/>
    </source>
</evidence>
<evidence type="ECO:0000256" key="3">
    <source>
        <dbReference type="ARBA" id="ARBA00022475"/>
    </source>
</evidence>
<reference evidence="16 17" key="1">
    <citation type="submission" date="2022-01" db="EMBL/GenBank/DDBJ databases">
        <title>A chromosome-scale genome assembly of the false clownfish, Amphiprion ocellaris.</title>
        <authorList>
            <person name="Ryu T."/>
        </authorList>
    </citation>
    <scope>NUCLEOTIDE SEQUENCE [LARGE SCALE GENOMIC DNA]</scope>
</reference>
<dbReference type="PRINTS" id="PR00248">
    <property type="entry name" value="GPCRMGR"/>
</dbReference>
<accession>A0A3Q1BPE3</accession>
<evidence type="ECO:0000256" key="10">
    <source>
        <dbReference type="ARBA" id="ARBA00023170"/>
    </source>
</evidence>
<keyword evidence="6 14" id="KW-1133">Transmembrane helix</keyword>
<keyword evidence="9" id="KW-1015">Disulfide bond</keyword>
<evidence type="ECO:0000256" key="7">
    <source>
        <dbReference type="ARBA" id="ARBA00023040"/>
    </source>
</evidence>
<evidence type="ECO:0000256" key="9">
    <source>
        <dbReference type="ARBA" id="ARBA00023157"/>
    </source>
</evidence>
<evidence type="ECO:0000256" key="5">
    <source>
        <dbReference type="ARBA" id="ARBA00022729"/>
    </source>
</evidence>
<evidence type="ECO:0000256" key="13">
    <source>
        <dbReference type="ARBA" id="ARBA00039774"/>
    </source>
</evidence>
<evidence type="ECO:0000256" key="1">
    <source>
        <dbReference type="ARBA" id="ARBA00004651"/>
    </source>
</evidence>
<keyword evidence="17" id="KW-1185">Reference proteome</keyword>
<dbReference type="PANTHER" id="PTHR24061">
    <property type="entry name" value="CALCIUM-SENSING RECEPTOR-RELATED"/>
    <property type="match status" value="1"/>
</dbReference>
<keyword evidence="3" id="KW-1003">Cell membrane</keyword>
<dbReference type="Pfam" id="PF00003">
    <property type="entry name" value="7tm_3"/>
    <property type="match status" value="1"/>
</dbReference>
<dbReference type="Ensembl" id="ENSAOCT00000018021.2">
    <property type="protein sequence ID" value="ENSAOCP00000010806.2"/>
    <property type="gene ID" value="ENSAOCG00000015039.2"/>
</dbReference>
<keyword evidence="5" id="KW-0732">Signal</keyword>
<feature type="transmembrane region" description="Helical" evidence="14">
    <location>
        <begin position="576"/>
        <end position="597"/>
    </location>
</feature>
<dbReference type="PROSITE" id="PS50259">
    <property type="entry name" value="G_PROTEIN_RECEP_F3_4"/>
    <property type="match status" value="1"/>
</dbReference>
<keyword evidence="4 14" id="KW-0812">Transmembrane</keyword>
<reference evidence="16" key="3">
    <citation type="submission" date="2025-09" db="UniProtKB">
        <authorList>
            <consortium name="Ensembl"/>
        </authorList>
    </citation>
    <scope>IDENTIFICATION</scope>
</reference>
<evidence type="ECO:0000256" key="11">
    <source>
        <dbReference type="ARBA" id="ARBA00023180"/>
    </source>
</evidence>
<dbReference type="SUPFAM" id="SSF53822">
    <property type="entry name" value="Periplasmic binding protein-like I"/>
    <property type="match status" value="1"/>
</dbReference>
<dbReference type="OMA" id="TYARIIM"/>
<keyword evidence="10" id="KW-0675">Receptor</keyword>
<evidence type="ECO:0000313" key="17">
    <source>
        <dbReference type="Proteomes" id="UP001501940"/>
    </source>
</evidence>
<dbReference type="InterPro" id="IPR000068">
    <property type="entry name" value="GPCR_3_Ca_sens_rcpt-rel"/>
</dbReference>
<evidence type="ECO:0000256" key="6">
    <source>
        <dbReference type="ARBA" id="ARBA00022989"/>
    </source>
</evidence>
<evidence type="ECO:0000256" key="14">
    <source>
        <dbReference type="SAM" id="Phobius"/>
    </source>
</evidence>
<evidence type="ECO:0000259" key="15">
    <source>
        <dbReference type="PROSITE" id="PS50259"/>
    </source>
</evidence>
<dbReference type="PANTHER" id="PTHR24061:SF5">
    <property type="entry name" value="G-PROTEIN COUPLED RECEPTOR FAMILY C GROUP 6 MEMBER A"/>
    <property type="match status" value="1"/>
</dbReference>
<keyword evidence="12" id="KW-0807">Transducer</keyword>
<dbReference type="AlphaFoldDB" id="A0A3Q1BPE3"/>
<feature type="transmembrane region" description="Helical" evidence="14">
    <location>
        <begin position="535"/>
        <end position="564"/>
    </location>
</feature>
<evidence type="ECO:0000256" key="8">
    <source>
        <dbReference type="ARBA" id="ARBA00023136"/>
    </source>
</evidence>
<feature type="transmembrane region" description="Helical" evidence="14">
    <location>
        <begin position="503"/>
        <end position="523"/>
    </location>
</feature>
<dbReference type="GO" id="GO:0005886">
    <property type="term" value="C:plasma membrane"/>
    <property type="evidence" value="ECO:0007669"/>
    <property type="project" value="UniProtKB-SubCell"/>
</dbReference>
<keyword evidence="11" id="KW-0325">Glycoprotein</keyword>
<proteinExistence type="predicted"/>
<feature type="transmembrane region" description="Helical" evidence="14">
    <location>
        <begin position="622"/>
        <end position="642"/>
    </location>
</feature>
<comment type="subcellular location">
    <subcellularLocation>
        <location evidence="1">Cell membrane</location>
        <topology evidence="1">Multi-pass membrane protein</topology>
    </subcellularLocation>
</comment>
<evidence type="ECO:0000256" key="2">
    <source>
        <dbReference type="ARBA" id="ARBA00011748"/>
    </source>
</evidence>
<keyword evidence="7" id="KW-0297">G-protein coupled receptor</keyword>